<evidence type="ECO:0000256" key="1">
    <source>
        <dbReference type="ARBA" id="ARBA00004429"/>
    </source>
</evidence>
<accession>V4RF83</accession>
<keyword evidence="3" id="KW-1003">Cell membrane</keyword>
<dbReference type="RefSeq" id="WP_023432254.1">
    <property type="nucleotide sequence ID" value="NZ_AWXZ01000029.1"/>
</dbReference>
<feature type="domain" description="Tripartite ATP-independent periplasmic transporters DctQ component" evidence="10">
    <location>
        <begin position="26"/>
        <end position="160"/>
    </location>
</feature>
<keyword evidence="7 9" id="KW-0472">Membrane</keyword>
<comment type="function">
    <text evidence="9">Part of the tripartite ATP-independent periplasmic (TRAP) transport system.</text>
</comment>
<evidence type="ECO:0000313" key="12">
    <source>
        <dbReference type="Proteomes" id="UP000017819"/>
    </source>
</evidence>
<evidence type="ECO:0000259" key="10">
    <source>
        <dbReference type="Pfam" id="PF04290"/>
    </source>
</evidence>
<evidence type="ECO:0000256" key="4">
    <source>
        <dbReference type="ARBA" id="ARBA00022519"/>
    </source>
</evidence>
<comment type="subunit">
    <text evidence="9">The complex comprises the extracytoplasmic solute receptor protein and the two transmembrane proteins.</text>
</comment>
<dbReference type="GO" id="GO:0005886">
    <property type="term" value="C:plasma membrane"/>
    <property type="evidence" value="ECO:0007669"/>
    <property type="project" value="UniProtKB-SubCell"/>
</dbReference>
<sequence>MERLAKAIDRLNTRVGRAVAWLALLMVLLEFTVVISRYVFGVTSIAMQEAVVHMHASLFMLAAAWTLRADAHVRVDIFYRGATPRAKATVDLLGSMLLLLPTCALILWVATPYVAQAWAVREGSRETSGLGGVYLLKTVILIFAAQLALQAASMAFRAVRVLAGATAGETER</sequence>
<comment type="similarity">
    <text evidence="8 9">Belongs to the TRAP transporter small permease family.</text>
</comment>
<dbReference type="InterPro" id="IPR055348">
    <property type="entry name" value="DctQ"/>
</dbReference>
<dbReference type="EMBL" id="AWXZ01000029">
    <property type="protein sequence ID" value="ESR24801.1"/>
    <property type="molecule type" value="Genomic_DNA"/>
</dbReference>
<feature type="transmembrane region" description="Helical" evidence="9">
    <location>
        <begin position="88"/>
        <end position="110"/>
    </location>
</feature>
<feature type="transmembrane region" description="Helical" evidence="9">
    <location>
        <begin position="21"/>
        <end position="40"/>
    </location>
</feature>
<dbReference type="PANTHER" id="PTHR35011">
    <property type="entry name" value="2,3-DIKETO-L-GULONATE TRAP TRANSPORTER SMALL PERMEASE PROTEIN YIAM"/>
    <property type="match status" value="1"/>
</dbReference>
<evidence type="ECO:0000256" key="2">
    <source>
        <dbReference type="ARBA" id="ARBA00022448"/>
    </source>
</evidence>
<keyword evidence="6 9" id="KW-1133">Transmembrane helix</keyword>
<reference evidence="11 12" key="1">
    <citation type="journal article" date="2014" name="Genome Announc.">
        <title>Draft Genome Sequence of Lutibaculum baratangense Strain AMV1T, Isolated from a Mud Volcano in Andamans, India.</title>
        <authorList>
            <person name="Singh A."/>
            <person name="Sreenivas A."/>
            <person name="Sathyanarayana Reddy G."/>
            <person name="Pinnaka A.K."/>
            <person name="Shivaji S."/>
        </authorList>
    </citation>
    <scope>NUCLEOTIDE SEQUENCE [LARGE SCALE GENOMIC DNA]</scope>
    <source>
        <strain evidence="11 12">AMV1</strain>
    </source>
</reference>
<dbReference type="InterPro" id="IPR007387">
    <property type="entry name" value="TRAP_DctQ"/>
</dbReference>
<keyword evidence="4 9" id="KW-0997">Cell inner membrane</keyword>
<evidence type="ECO:0000313" key="11">
    <source>
        <dbReference type="EMBL" id="ESR24801.1"/>
    </source>
</evidence>
<gene>
    <name evidence="11" type="ORF">N177_2124</name>
</gene>
<name>V4RF83_9HYPH</name>
<dbReference type="Pfam" id="PF04290">
    <property type="entry name" value="DctQ"/>
    <property type="match status" value="1"/>
</dbReference>
<comment type="subcellular location">
    <subcellularLocation>
        <location evidence="1 9">Cell inner membrane</location>
        <topology evidence="1 9">Multi-pass membrane protein</topology>
    </subcellularLocation>
</comment>
<dbReference type="AlphaFoldDB" id="V4RF83"/>
<dbReference type="Proteomes" id="UP000017819">
    <property type="component" value="Unassembled WGS sequence"/>
</dbReference>
<dbReference type="PANTHER" id="PTHR35011:SF4">
    <property type="entry name" value="SLL1102 PROTEIN"/>
    <property type="match status" value="1"/>
</dbReference>
<dbReference type="PATRIC" id="fig|631454.5.peg.2093"/>
<dbReference type="GO" id="GO:0022857">
    <property type="term" value="F:transmembrane transporter activity"/>
    <property type="evidence" value="ECO:0007669"/>
    <property type="project" value="UniProtKB-UniRule"/>
</dbReference>
<comment type="caution">
    <text evidence="11">The sequence shown here is derived from an EMBL/GenBank/DDBJ whole genome shotgun (WGS) entry which is preliminary data.</text>
</comment>
<proteinExistence type="inferred from homology"/>
<feature type="transmembrane region" description="Helical" evidence="9">
    <location>
        <begin position="46"/>
        <end position="67"/>
    </location>
</feature>
<keyword evidence="12" id="KW-1185">Reference proteome</keyword>
<evidence type="ECO:0000256" key="9">
    <source>
        <dbReference type="RuleBase" id="RU369079"/>
    </source>
</evidence>
<protein>
    <recommendedName>
        <fullName evidence="9">TRAP transporter small permease protein</fullName>
    </recommendedName>
</protein>
<evidence type="ECO:0000256" key="8">
    <source>
        <dbReference type="ARBA" id="ARBA00038436"/>
    </source>
</evidence>
<dbReference type="eggNOG" id="COG4665">
    <property type="taxonomic scope" value="Bacteria"/>
</dbReference>
<evidence type="ECO:0000256" key="3">
    <source>
        <dbReference type="ARBA" id="ARBA00022475"/>
    </source>
</evidence>
<feature type="transmembrane region" description="Helical" evidence="9">
    <location>
        <begin position="130"/>
        <end position="149"/>
    </location>
</feature>
<evidence type="ECO:0000256" key="6">
    <source>
        <dbReference type="ARBA" id="ARBA00022989"/>
    </source>
</evidence>
<evidence type="ECO:0000256" key="5">
    <source>
        <dbReference type="ARBA" id="ARBA00022692"/>
    </source>
</evidence>
<evidence type="ECO:0000256" key="7">
    <source>
        <dbReference type="ARBA" id="ARBA00023136"/>
    </source>
</evidence>
<dbReference type="STRING" id="631454.N177_2124"/>
<keyword evidence="5 9" id="KW-0812">Transmembrane</keyword>
<keyword evidence="2 9" id="KW-0813">Transport</keyword>
<organism evidence="11 12">
    <name type="scientific">Lutibaculum baratangense AMV1</name>
    <dbReference type="NCBI Taxonomy" id="631454"/>
    <lineage>
        <taxon>Bacteria</taxon>
        <taxon>Pseudomonadati</taxon>
        <taxon>Pseudomonadota</taxon>
        <taxon>Alphaproteobacteria</taxon>
        <taxon>Hyphomicrobiales</taxon>
        <taxon>Tepidamorphaceae</taxon>
        <taxon>Lutibaculum</taxon>
    </lineage>
</organism>